<evidence type="ECO:0000256" key="5">
    <source>
        <dbReference type="ARBA" id="ARBA00022466"/>
    </source>
</evidence>
<evidence type="ECO:0000256" key="9">
    <source>
        <dbReference type="ARBA" id="ARBA00022723"/>
    </source>
</evidence>
<keyword evidence="7" id="KW-0997">Cell inner membrane</keyword>
<evidence type="ECO:0000256" key="10">
    <source>
        <dbReference type="ARBA" id="ARBA00022914"/>
    </source>
</evidence>
<dbReference type="Gene3D" id="3.30.70.100">
    <property type="match status" value="1"/>
</dbReference>
<dbReference type="CDD" id="cd00371">
    <property type="entry name" value="HMA"/>
    <property type="match status" value="1"/>
</dbReference>
<keyword evidence="6" id="KW-1003">Cell membrane</keyword>
<accession>A0A7Y4IQ92</accession>
<evidence type="ECO:0000256" key="11">
    <source>
        <dbReference type="ARBA" id="ARBA00022989"/>
    </source>
</evidence>
<dbReference type="GO" id="GO:0015097">
    <property type="term" value="F:mercury ion transmembrane transporter activity"/>
    <property type="evidence" value="ECO:0007669"/>
    <property type="project" value="InterPro"/>
</dbReference>
<dbReference type="InterPro" id="IPR036163">
    <property type="entry name" value="HMA_dom_sf"/>
</dbReference>
<dbReference type="PROSITE" id="PS50846">
    <property type="entry name" value="HMA_2"/>
    <property type="match status" value="1"/>
</dbReference>
<evidence type="ECO:0000256" key="7">
    <source>
        <dbReference type="ARBA" id="ARBA00022519"/>
    </source>
</evidence>
<keyword evidence="8 15" id="KW-0812">Transmembrane</keyword>
<evidence type="ECO:0000256" key="3">
    <source>
        <dbReference type="ARBA" id="ARBA00017053"/>
    </source>
</evidence>
<keyword evidence="12 15" id="KW-0472">Membrane</keyword>
<feature type="transmembrane region" description="Helical" evidence="15">
    <location>
        <begin position="48"/>
        <end position="68"/>
    </location>
</feature>
<keyword evidence="4" id="KW-0813">Transport</keyword>
<evidence type="ECO:0000256" key="12">
    <source>
        <dbReference type="ARBA" id="ARBA00023136"/>
    </source>
</evidence>
<gene>
    <name evidence="17" type="ORF">HNV28_34890</name>
</gene>
<comment type="caution">
    <text evidence="17">The sequence shown here is derived from an EMBL/GenBank/DDBJ whole genome shotgun (WGS) entry which is preliminary data.</text>
</comment>
<evidence type="ECO:0000313" key="18">
    <source>
        <dbReference type="Proteomes" id="UP000533080"/>
    </source>
</evidence>
<comment type="similarity">
    <text evidence="2">Belongs to the MerT family.</text>
</comment>
<keyword evidence="9" id="KW-0479">Metal-binding</keyword>
<dbReference type="Proteomes" id="UP000533080">
    <property type="component" value="Unassembled WGS sequence"/>
</dbReference>
<dbReference type="Pfam" id="PF00403">
    <property type="entry name" value="HMA"/>
    <property type="match status" value="1"/>
</dbReference>
<dbReference type="Pfam" id="PF02411">
    <property type="entry name" value="MerT"/>
    <property type="match status" value="1"/>
</dbReference>
<dbReference type="SUPFAM" id="SSF55008">
    <property type="entry name" value="HMA, heavy metal-associated domain"/>
    <property type="match status" value="1"/>
</dbReference>
<sequence length="203" mass="20408">MSAPSPTRSMAGALASALLASLCCVGPVVAVSMGLGGAVSLFSALEPLRPLFVLLAVGLLVHAFVRAYRRAPTGAEVTGTGPAHRRRSLLWGGAVACTAVLALGLPWASSALAQAVSPDGGAATDKPTAAGEAQVVLAVEGADCASCLLGVRRALEKMPGVTALEAGPAPHQLRVRYAASQLTPTAILQAAQAKSDRPVRIEG</sequence>
<evidence type="ECO:0000256" key="1">
    <source>
        <dbReference type="ARBA" id="ARBA00004429"/>
    </source>
</evidence>
<evidence type="ECO:0000256" key="14">
    <source>
        <dbReference type="ARBA" id="ARBA00045720"/>
    </source>
</evidence>
<keyword evidence="10" id="KW-0476">Mercury</keyword>
<organism evidence="17 18">
    <name type="scientific">Myxococcus xanthus</name>
    <dbReference type="NCBI Taxonomy" id="34"/>
    <lineage>
        <taxon>Bacteria</taxon>
        <taxon>Pseudomonadati</taxon>
        <taxon>Myxococcota</taxon>
        <taxon>Myxococcia</taxon>
        <taxon>Myxococcales</taxon>
        <taxon>Cystobacterineae</taxon>
        <taxon>Myxococcaceae</taxon>
        <taxon>Myxococcus</taxon>
    </lineage>
</organism>
<evidence type="ECO:0000256" key="13">
    <source>
        <dbReference type="ARBA" id="ARBA00030934"/>
    </source>
</evidence>
<keyword evidence="11 15" id="KW-1133">Transmembrane helix</keyword>
<protein>
    <recommendedName>
        <fullName evidence="3">Mercuric transport protein MerT</fullName>
    </recommendedName>
    <alternativeName>
        <fullName evidence="13">Mercury ion transport protein</fullName>
    </alternativeName>
</protein>
<dbReference type="GO" id="GO:0046872">
    <property type="term" value="F:metal ion binding"/>
    <property type="evidence" value="ECO:0007669"/>
    <property type="project" value="UniProtKB-KW"/>
</dbReference>
<evidence type="ECO:0000313" key="17">
    <source>
        <dbReference type="EMBL" id="NOJ83439.1"/>
    </source>
</evidence>
<dbReference type="InterPro" id="IPR003457">
    <property type="entry name" value="Transprt_MerT"/>
</dbReference>
<comment type="function">
    <text evidence="14">Involved in mercury resistance. Probably transfers a mercuric ion from the periplasmic Hg(2+)-binding protein MerP to the cytoplasmic mercuric reductase MerA.</text>
</comment>
<evidence type="ECO:0000256" key="4">
    <source>
        <dbReference type="ARBA" id="ARBA00022448"/>
    </source>
</evidence>
<evidence type="ECO:0000256" key="2">
    <source>
        <dbReference type="ARBA" id="ARBA00008224"/>
    </source>
</evidence>
<evidence type="ECO:0000259" key="16">
    <source>
        <dbReference type="PROSITE" id="PS50846"/>
    </source>
</evidence>
<dbReference type="GO" id="GO:0005886">
    <property type="term" value="C:plasma membrane"/>
    <property type="evidence" value="ECO:0007669"/>
    <property type="project" value="UniProtKB-SubCell"/>
</dbReference>
<keyword evidence="5" id="KW-0475">Mercuric resistance</keyword>
<comment type="subcellular location">
    <subcellularLocation>
        <location evidence="1">Cell inner membrane</location>
        <topology evidence="1">Multi-pass membrane protein</topology>
    </subcellularLocation>
</comment>
<feature type="transmembrane region" description="Helical" evidence="15">
    <location>
        <begin position="89"/>
        <end position="108"/>
    </location>
</feature>
<evidence type="ECO:0000256" key="15">
    <source>
        <dbReference type="SAM" id="Phobius"/>
    </source>
</evidence>
<evidence type="ECO:0000256" key="6">
    <source>
        <dbReference type="ARBA" id="ARBA00022475"/>
    </source>
</evidence>
<proteinExistence type="inferred from homology"/>
<reference evidence="17 18" key="1">
    <citation type="submission" date="2020-05" db="EMBL/GenBank/DDBJ databases">
        <authorList>
            <person name="Whitworth D."/>
        </authorList>
    </citation>
    <scope>NUCLEOTIDE SEQUENCE [LARGE SCALE GENOMIC DNA]</scope>
    <source>
        <strain evidence="17 18">AM005</strain>
    </source>
</reference>
<dbReference type="RefSeq" id="WP_171445201.1">
    <property type="nucleotide sequence ID" value="NZ_JABFNS010000197.1"/>
</dbReference>
<name>A0A7Y4IQ92_MYXXA</name>
<evidence type="ECO:0000256" key="8">
    <source>
        <dbReference type="ARBA" id="ARBA00022692"/>
    </source>
</evidence>
<dbReference type="EMBL" id="JABFNT010000195">
    <property type="protein sequence ID" value="NOJ83439.1"/>
    <property type="molecule type" value="Genomic_DNA"/>
</dbReference>
<dbReference type="InterPro" id="IPR006121">
    <property type="entry name" value="HMA_dom"/>
</dbReference>
<dbReference type="Gene3D" id="1.10.287.910">
    <property type="entry name" value="bacterial mercury transporter, merf"/>
    <property type="match status" value="1"/>
</dbReference>
<dbReference type="AlphaFoldDB" id="A0A7Y4IQ92"/>
<feature type="domain" description="HMA" evidence="16">
    <location>
        <begin position="133"/>
        <end position="199"/>
    </location>
</feature>